<dbReference type="GO" id="GO:0006457">
    <property type="term" value="P:protein folding"/>
    <property type="evidence" value="ECO:0007669"/>
    <property type="project" value="InterPro"/>
</dbReference>
<accession>Q0VT44</accession>
<dbReference type="InterPro" id="IPR016154">
    <property type="entry name" value="Heat_shock_Hsp33_C"/>
</dbReference>
<name>Q0VT44_ALCBS</name>
<protein>
    <recommendedName>
        <fullName evidence="3">Small CPxCG-related zinc finger protein</fullName>
    </recommendedName>
</protein>
<sequence>MPGTCDICGVHRAQEELVDYWPLDDGGVEARCYYCSSSYHADKDD</sequence>
<dbReference type="AlphaFoldDB" id="Q0VT44"/>
<proteinExistence type="predicted"/>
<evidence type="ECO:0000313" key="2">
    <source>
        <dbReference type="Proteomes" id="UP000008871"/>
    </source>
</evidence>
<dbReference type="GO" id="GO:0005737">
    <property type="term" value="C:cytoplasm"/>
    <property type="evidence" value="ECO:0007669"/>
    <property type="project" value="InterPro"/>
</dbReference>
<reference evidence="1 2" key="1">
    <citation type="journal article" date="2006" name="Nat. Biotechnol.">
        <title>Genome sequence of the ubiquitous hydrocarbon-degrading marine bacterium Alcanivorax borkumensis.</title>
        <authorList>
            <person name="Schneiker S."/>
            <person name="Martins dos Santos V.A.P."/>
            <person name="Bartels D."/>
            <person name="Bekel T."/>
            <person name="Brecht M."/>
            <person name="Buhrmester J."/>
            <person name="Chernikova T.N."/>
            <person name="Denaro R."/>
            <person name="Ferrer M."/>
            <person name="Gertler C."/>
            <person name="Goesmann A."/>
            <person name="Golyshina O.V."/>
            <person name="Kaminski F."/>
            <person name="Khachane A.N."/>
            <person name="Lang S."/>
            <person name="Linke B."/>
            <person name="McHardy A.C."/>
            <person name="Meyer F."/>
            <person name="Nechitaylo T."/>
            <person name="Puehler A."/>
            <person name="Regenhardt D."/>
            <person name="Rupp O."/>
            <person name="Sabirova J.S."/>
            <person name="Selbitschka W."/>
            <person name="Yakimov M.M."/>
            <person name="Timmis K.N."/>
            <person name="Vorhoelter F.-J."/>
            <person name="Weidner S."/>
            <person name="Kaiser O."/>
            <person name="Golyshin P.N."/>
        </authorList>
    </citation>
    <scope>NUCLEOTIDE SEQUENCE [LARGE SCALE GENOMIC DNA]</scope>
    <source>
        <strain evidence="2">ATCC 700651 / DSM 11573 / NCIMB 13689 / SK2</strain>
    </source>
</reference>
<dbReference type="GO" id="GO:0051082">
    <property type="term" value="F:unfolded protein binding"/>
    <property type="evidence" value="ECO:0007669"/>
    <property type="project" value="InterPro"/>
</dbReference>
<evidence type="ECO:0008006" key="3">
    <source>
        <dbReference type="Google" id="ProtNLM"/>
    </source>
</evidence>
<dbReference type="SUPFAM" id="SSF118352">
    <property type="entry name" value="HSP33 redox switch-like"/>
    <property type="match status" value="1"/>
</dbReference>
<keyword evidence="2" id="KW-1185">Reference proteome</keyword>
<dbReference type="EMBL" id="AM286690">
    <property type="protein sequence ID" value="CAL15676.1"/>
    <property type="molecule type" value="Genomic_DNA"/>
</dbReference>
<evidence type="ECO:0000313" key="1">
    <source>
        <dbReference type="EMBL" id="CAL15676.1"/>
    </source>
</evidence>
<dbReference type="HOGENOM" id="CLU_3195233_0_0_6"/>
<dbReference type="KEGG" id="abo:ABO_0228"/>
<gene>
    <name evidence="1" type="ordered locus">ABO_0228</name>
</gene>
<organism evidence="1 2">
    <name type="scientific">Alcanivorax borkumensis (strain ATCC 700651 / DSM 11573 / NCIMB 13689 / SK2)</name>
    <dbReference type="NCBI Taxonomy" id="393595"/>
    <lineage>
        <taxon>Bacteria</taxon>
        <taxon>Pseudomonadati</taxon>
        <taxon>Pseudomonadota</taxon>
        <taxon>Gammaproteobacteria</taxon>
        <taxon>Oceanospirillales</taxon>
        <taxon>Alcanivoracaceae</taxon>
        <taxon>Alcanivorax</taxon>
    </lineage>
</organism>
<dbReference type="Proteomes" id="UP000008871">
    <property type="component" value="Chromosome"/>
</dbReference>